<protein>
    <recommendedName>
        <fullName evidence="3">Thiaminase-2/PQQC domain-containing protein</fullName>
    </recommendedName>
</protein>
<dbReference type="OrthoDB" id="3632619at2"/>
<evidence type="ECO:0000313" key="2">
    <source>
        <dbReference type="Proteomes" id="UP000324101"/>
    </source>
</evidence>
<dbReference type="EMBL" id="CP029189">
    <property type="protein sequence ID" value="QES55188.1"/>
    <property type="molecule type" value="Genomic_DNA"/>
</dbReference>
<dbReference type="AlphaFoldDB" id="A0A5P2DM12"/>
<dbReference type="RefSeq" id="WP_150257903.1">
    <property type="nucleotide sequence ID" value="NZ_CP029189.1"/>
</dbReference>
<accession>A0A5P2DM12</accession>
<name>A0A5P2DM12_STRVZ</name>
<evidence type="ECO:0008006" key="3">
    <source>
        <dbReference type="Google" id="ProtNLM"/>
    </source>
</evidence>
<dbReference type="InterPro" id="IPR016084">
    <property type="entry name" value="Haem_Oase-like_multi-hlx"/>
</dbReference>
<proteinExistence type="predicted"/>
<dbReference type="Proteomes" id="UP000324101">
    <property type="component" value="Chromosome"/>
</dbReference>
<gene>
    <name evidence="1" type="ORF">DEJ51_14120</name>
</gene>
<reference evidence="1 2" key="1">
    <citation type="submission" date="2018-05" db="EMBL/GenBank/DDBJ databases">
        <title>Streptomyces venezuelae.</title>
        <authorList>
            <person name="Kim W."/>
            <person name="Lee N."/>
            <person name="Cho B.-K."/>
        </authorList>
    </citation>
    <scope>NUCLEOTIDE SEQUENCE [LARGE SCALE GENOMIC DNA]</scope>
    <source>
        <strain evidence="1 2">ATCC 21018</strain>
    </source>
</reference>
<evidence type="ECO:0000313" key="1">
    <source>
        <dbReference type="EMBL" id="QES55188.1"/>
    </source>
</evidence>
<sequence>MRDLDRFEDGLIEQYERHPVLAGIARLPDEDFAGILLQRRFLSLAFTPAYDLAIDLLQDEPGLRIARVILREEYPDGRGHTPSHREDMTYDMRRLGISRDDIVRSRPTEATRRAIEDTFALIADAGAHERSDLRLLTILRFWGEILVSVEYGRLWERMAPLLAGDGENRSRFYYPHHVHDAKKRSLESVSLLSTTHSDRLGTRVRELLTGADEEAAAACFREAEEHSLRLKVAFYDQFRSAPVRASVHPHG</sequence>
<dbReference type="SUPFAM" id="SSF48613">
    <property type="entry name" value="Heme oxygenase-like"/>
    <property type="match status" value="1"/>
</dbReference>
<dbReference type="Gene3D" id="1.20.910.10">
    <property type="entry name" value="Heme oxygenase-like"/>
    <property type="match status" value="1"/>
</dbReference>
<organism evidence="1 2">
    <name type="scientific">Streptomyces venezuelae</name>
    <dbReference type="NCBI Taxonomy" id="54571"/>
    <lineage>
        <taxon>Bacteria</taxon>
        <taxon>Bacillati</taxon>
        <taxon>Actinomycetota</taxon>
        <taxon>Actinomycetes</taxon>
        <taxon>Kitasatosporales</taxon>
        <taxon>Streptomycetaceae</taxon>
        <taxon>Streptomyces</taxon>
    </lineage>
</organism>